<name>A0A7X0PKL3_9BURK</name>
<sequence>MLPFLKKTPAPAPARSASALPVIAPIAADVDTRPFRVTDPHYIAMALQALADDGDLVCLYPTQGASFLAGRIVEVQPQDGALLIEVQGAHAPQPDPGPVLLVAMPLGIALQFRTSGSWVDAPPGAPLQLRAALPDQIIHLQRRRFPRLETPLGQPFRAEFMLHGESFSMGVDDVSIGGLGLRSSAHEGRLLMPSQQLRRVRVELGHGASPLVVDLEVRSRRAFRSFLAGEQLHFGCSFMELSPADSEALQLRLARLDAERTRVAPPRVG</sequence>
<dbReference type="AlphaFoldDB" id="A0A7X0PKL3"/>
<reference evidence="2 3" key="1">
    <citation type="submission" date="2020-08" db="EMBL/GenBank/DDBJ databases">
        <title>Functional genomics of gut bacteria from endangered species of beetles.</title>
        <authorList>
            <person name="Carlos-Shanley C."/>
        </authorList>
    </citation>
    <scope>NUCLEOTIDE SEQUENCE [LARGE SCALE GENOMIC DNA]</scope>
    <source>
        <strain evidence="2 3">S00198</strain>
    </source>
</reference>
<organism evidence="2 3">
    <name type="scientific">Acidovorax soli</name>
    <dbReference type="NCBI Taxonomy" id="592050"/>
    <lineage>
        <taxon>Bacteria</taxon>
        <taxon>Pseudomonadati</taxon>
        <taxon>Pseudomonadota</taxon>
        <taxon>Betaproteobacteria</taxon>
        <taxon>Burkholderiales</taxon>
        <taxon>Comamonadaceae</taxon>
        <taxon>Acidovorax</taxon>
    </lineage>
</organism>
<proteinExistence type="predicted"/>
<dbReference type="GO" id="GO:0035438">
    <property type="term" value="F:cyclic-di-GMP binding"/>
    <property type="evidence" value="ECO:0007669"/>
    <property type="project" value="InterPro"/>
</dbReference>
<evidence type="ECO:0000313" key="3">
    <source>
        <dbReference type="Proteomes" id="UP000575083"/>
    </source>
</evidence>
<dbReference type="RefSeq" id="WP_184865012.1">
    <property type="nucleotide sequence ID" value="NZ_JACHLK010000022.1"/>
</dbReference>
<protein>
    <recommendedName>
        <fullName evidence="1">PilZ domain-containing protein</fullName>
    </recommendedName>
</protein>
<dbReference type="InterPro" id="IPR009875">
    <property type="entry name" value="PilZ_domain"/>
</dbReference>
<comment type="caution">
    <text evidence="2">The sequence shown here is derived from an EMBL/GenBank/DDBJ whole genome shotgun (WGS) entry which is preliminary data.</text>
</comment>
<dbReference type="EMBL" id="JACHLK010000022">
    <property type="protein sequence ID" value="MBB6563705.1"/>
    <property type="molecule type" value="Genomic_DNA"/>
</dbReference>
<dbReference type="Proteomes" id="UP000575083">
    <property type="component" value="Unassembled WGS sequence"/>
</dbReference>
<evidence type="ECO:0000313" key="2">
    <source>
        <dbReference type="EMBL" id="MBB6563705.1"/>
    </source>
</evidence>
<evidence type="ECO:0000259" key="1">
    <source>
        <dbReference type="Pfam" id="PF07238"/>
    </source>
</evidence>
<gene>
    <name evidence="2" type="ORF">HNP48_006429</name>
</gene>
<feature type="domain" description="PilZ" evidence="1">
    <location>
        <begin position="141"/>
        <end position="250"/>
    </location>
</feature>
<keyword evidence="3" id="KW-1185">Reference proteome</keyword>
<dbReference type="Pfam" id="PF07238">
    <property type="entry name" value="PilZ"/>
    <property type="match status" value="1"/>
</dbReference>
<accession>A0A7X0PKL3</accession>
<dbReference type="Gene3D" id="2.40.10.220">
    <property type="entry name" value="predicted glycosyltransferase like domains"/>
    <property type="match status" value="1"/>
</dbReference>